<comment type="similarity">
    <text evidence="1">Belongs to the ATP-dependent AMP-binding enzyme family.</text>
</comment>
<dbReference type="InterPro" id="IPR025110">
    <property type="entry name" value="AMP-bd_C"/>
</dbReference>
<dbReference type="AlphaFoldDB" id="A0AAX3Y595"/>
<dbReference type="PANTHER" id="PTHR43201:SF5">
    <property type="entry name" value="MEDIUM-CHAIN ACYL-COA LIGASE ACSF2, MITOCHONDRIAL"/>
    <property type="match status" value="1"/>
</dbReference>
<feature type="domain" description="AMP-dependent synthetase/ligase" evidence="3">
    <location>
        <begin position="69"/>
        <end position="440"/>
    </location>
</feature>
<proteinExistence type="inferred from homology"/>
<dbReference type="Proteomes" id="UP001066327">
    <property type="component" value="Unassembled WGS sequence"/>
</dbReference>
<dbReference type="Gene3D" id="3.30.300.30">
    <property type="match status" value="1"/>
</dbReference>
<dbReference type="GO" id="GO:0031956">
    <property type="term" value="F:medium-chain fatty acid-CoA ligase activity"/>
    <property type="evidence" value="ECO:0007669"/>
    <property type="project" value="TreeGrafter"/>
</dbReference>
<feature type="domain" description="AMP-binding enzyme C-terminal" evidence="4">
    <location>
        <begin position="492"/>
        <end position="567"/>
    </location>
</feature>
<protein>
    <submittedName>
        <fullName evidence="6">AMP-binding protein</fullName>
    </submittedName>
</protein>
<accession>A0AAX3Y595</accession>
<gene>
    <name evidence="5" type="ORF">O4328_31900</name>
    <name evidence="6" type="ORF">Q5707_20460</name>
</gene>
<sequence>MPVNPSAHQGKRRVGSGVISLPCTEQFSEAKMSSTIQGLPEGSIVPDAEAQRRLDTGEWSVTSLSTFLDDAVVKYPQRVAAVSVDHHGQAVREMTFAELDEMSRRVAAGLQARGVRPRDVVTVMMTNSAEFLGIVYGILRAGATYSGIPITYGTHEVEFMTKTTGTKMLIVSRFHGGRDVVSTAIPATGRDDEGLEVVIVGEPVGDTVTLDSLMGPADAFEPVPVDPLGIAQLAFTSGTTSEPKAVMNLHTTLDVVVRGWAAHVGHDSLGQPMRNLVMSPVGHSTGFFWGALLTVHLGGTAVFVEKWSPDVGAQIIEGARITCMVGSPTFLIDLLRTAGLTREKADTLSLIVVAGAPIPRPLMAEAEQALGCAVIPAWGMTEFGIAVSGRPGLGIINRETDGVRLDSAEISIRDAEGAEAPDGTEGALWLRGTGMFVGYYDRLEATREAFDDEGWFATGDTAVRDSQGSVTITGRTKDIIIRGGENIPVGSVESLIFRHPAVTEVAVVGYPDERLGERACAFLRCQAGTSLNVDELRNFLTESGLAKRYCPERVIVVDDMPKTMSGKIRKVELRERLAVGAYAQPSGTIST</sequence>
<dbReference type="EMBL" id="CP130953">
    <property type="protein sequence ID" value="WLF44353.1"/>
    <property type="molecule type" value="Genomic_DNA"/>
</dbReference>
<dbReference type="Proteomes" id="UP001231166">
    <property type="component" value="Chromosome"/>
</dbReference>
<dbReference type="EMBL" id="JAPWIS010000021">
    <property type="protein sequence ID" value="MCZ4588226.1"/>
    <property type="molecule type" value="Genomic_DNA"/>
</dbReference>
<dbReference type="GO" id="GO:0006631">
    <property type="term" value="P:fatty acid metabolic process"/>
    <property type="evidence" value="ECO:0007669"/>
    <property type="project" value="TreeGrafter"/>
</dbReference>
<dbReference type="Pfam" id="PF13193">
    <property type="entry name" value="AMP-binding_C"/>
    <property type="match status" value="1"/>
</dbReference>
<dbReference type="PROSITE" id="PS00455">
    <property type="entry name" value="AMP_BINDING"/>
    <property type="match status" value="1"/>
</dbReference>
<dbReference type="InterPro" id="IPR020845">
    <property type="entry name" value="AMP-binding_CS"/>
</dbReference>
<dbReference type="InterPro" id="IPR045851">
    <property type="entry name" value="AMP-bd_C_sf"/>
</dbReference>
<evidence type="ECO:0000256" key="1">
    <source>
        <dbReference type="ARBA" id="ARBA00006432"/>
    </source>
</evidence>
<dbReference type="InterPro" id="IPR042099">
    <property type="entry name" value="ANL_N_sf"/>
</dbReference>
<keyword evidence="7" id="KW-1185">Reference proteome</keyword>
<dbReference type="SUPFAM" id="SSF56801">
    <property type="entry name" value="Acetyl-CoA synthetase-like"/>
    <property type="match status" value="1"/>
</dbReference>
<evidence type="ECO:0000313" key="6">
    <source>
        <dbReference type="EMBL" id="WLF44353.1"/>
    </source>
</evidence>
<dbReference type="Gene3D" id="3.40.50.12780">
    <property type="entry name" value="N-terminal domain of ligase-like"/>
    <property type="match status" value="1"/>
</dbReference>
<dbReference type="InterPro" id="IPR000873">
    <property type="entry name" value="AMP-dep_synth/lig_dom"/>
</dbReference>
<reference evidence="5" key="1">
    <citation type="submission" date="2022-12" db="EMBL/GenBank/DDBJ databases">
        <authorList>
            <person name="Krivoruchko A.V."/>
            <person name="Elkin A."/>
        </authorList>
    </citation>
    <scope>NUCLEOTIDE SEQUENCE</scope>
    <source>
        <strain evidence="5">IEGM 249</strain>
    </source>
</reference>
<name>A0AAX3Y595_RHOOP</name>
<dbReference type="RefSeq" id="WP_269592202.1">
    <property type="nucleotide sequence ID" value="NZ_CP130953.1"/>
</dbReference>
<keyword evidence="2" id="KW-0436">Ligase</keyword>
<organism evidence="6 8">
    <name type="scientific">Rhodococcus opacus</name>
    <name type="common">Nocardia opaca</name>
    <dbReference type="NCBI Taxonomy" id="37919"/>
    <lineage>
        <taxon>Bacteria</taxon>
        <taxon>Bacillati</taxon>
        <taxon>Actinomycetota</taxon>
        <taxon>Actinomycetes</taxon>
        <taxon>Mycobacteriales</taxon>
        <taxon>Nocardiaceae</taxon>
        <taxon>Rhodococcus</taxon>
    </lineage>
</organism>
<evidence type="ECO:0000256" key="2">
    <source>
        <dbReference type="ARBA" id="ARBA00022598"/>
    </source>
</evidence>
<evidence type="ECO:0000259" key="3">
    <source>
        <dbReference type="Pfam" id="PF00501"/>
    </source>
</evidence>
<evidence type="ECO:0000259" key="4">
    <source>
        <dbReference type="Pfam" id="PF13193"/>
    </source>
</evidence>
<evidence type="ECO:0000313" key="7">
    <source>
        <dbReference type="Proteomes" id="UP001066327"/>
    </source>
</evidence>
<dbReference type="PANTHER" id="PTHR43201">
    <property type="entry name" value="ACYL-COA SYNTHETASE"/>
    <property type="match status" value="1"/>
</dbReference>
<dbReference type="Pfam" id="PF00501">
    <property type="entry name" value="AMP-binding"/>
    <property type="match status" value="1"/>
</dbReference>
<reference evidence="6" key="2">
    <citation type="submission" date="2023-07" db="EMBL/GenBank/DDBJ databases">
        <title>Genomic analysis of Rhodococcus opacus VOC-14 with glycol ethers degradation activity.</title>
        <authorList>
            <person name="Narkevich D.A."/>
            <person name="Hlushen A.M."/>
            <person name="Akhremchuk A.E."/>
            <person name="Sikolenko M.A."/>
            <person name="Valentovich L.N."/>
        </authorList>
    </citation>
    <scope>NUCLEOTIDE SEQUENCE</scope>
    <source>
        <strain evidence="6">VOC-14</strain>
    </source>
</reference>
<evidence type="ECO:0000313" key="5">
    <source>
        <dbReference type="EMBL" id="MCZ4588226.1"/>
    </source>
</evidence>
<evidence type="ECO:0000313" key="8">
    <source>
        <dbReference type="Proteomes" id="UP001231166"/>
    </source>
</evidence>